<gene>
    <name evidence="19" type="primary">RYK</name>
</gene>
<evidence type="ECO:0000313" key="20">
    <source>
        <dbReference type="Proteomes" id="UP000007648"/>
    </source>
</evidence>
<reference evidence="19 20" key="1">
    <citation type="journal article" date="2011" name="Proc. Natl. Acad. Sci. U.S.A.">
        <title>Genetic diversity and population structure of the endangered marsupial Sarcophilus harrisii (Tasmanian devil).</title>
        <authorList>
            <person name="Miller W."/>
            <person name="Hayes V.M."/>
            <person name="Ratan A."/>
            <person name="Petersen D.C."/>
            <person name="Wittekindt N.E."/>
            <person name="Miller J."/>
            <person name="Walenz B."/>
            <person name="Knight J."/>
            <person name="Qi J."/>
            <person name="Zhao F."/>
            <person name="Wang Q."/>
            <person name="Bedoya-Reina O.C."/>
            <person name="Katiyar N."/>
            <person name="Tomsho L.P."/>
            <person name="Kasson L.M."/>
            <person name="Hardie R.A."/>
            <person name="Woodbridge P."/>
            <person name="Tindall E.A."/>
            <person name="Bertelsen M.F."/>
            <person name="Dixon D."/>
            <person name="Pyecroft S."/>
            <person name="Helgen K.M."/>
            <person name="Lesk A.M."/>
            <person name="Pringle T.H."/>
            <person name="Patterson N."/>
            <person name="Zhang Y."/>
            <person name="Kreiss A."/>
            <person name="Woods G.M."/>
            <person name="Jones M.E."/>
            <person name="Schuster S.C."/>
        </authorList>
    </citation>
    <scope>NUCLEOTIDE SEQUENCE [LARGE SCALE GENOMIC DNA]</scope>
</reference>
<evidence type="ECO:0000256" key="7">
    <source>
        <dbReference type="ARBA" id="ARBA00022741"/>
    </source>
</evidence>
<evidence type="ECO:0000313" key="19">
    <source>
        <dbReference type="Ensembl" id="ENSSHAP00000038790.1"/>
    </source>
</evidence>
<dbReference type="FunFam" id="2.60.40.2170:FF:000002">
    <property type="entry name" value="Tyrosine-protein kinase RYK"/>
    <property type="match status" value="1"/>
</dbReference>
<protein>
    <recommendedName>
        <fullName evidence="2">receptor protein-tyrosine kinase</fullName>
        <ecNumber evidence="2">2.7.10.1</ecNumber>
    </recommendedName>
</protein>
<dbReference type="Ensembl" id="ENSSHAT00000026144.1">
    <property type="protein sequence ID" value="ENSSHAP00000038790.1"/>
    <property type="gene ID" value="ENSSHAG00000015808.2"/>
</dbReference>
<comment type="subcellular location">
    <subcellularLocation>
        <location evidence="1">Membrane</location>
        <topology evidence="1">Single-pass membrane protein</topology>
    </subcellularLocation>
</comment>
<dbReference type="InterPro" id="IPR003306">
    <property type="entry name" value="WIF"/>
</dbReference>
<evidence type="ECO:0000256" key="2">
    <source>
        <dbReference type="ARBA" id="ARBA00011902"/>
    </source>
</evidence>
<dbReference type="GO" id="GO:0007169">
    <property type="term" value="P:cell surface receptor protein tyrosine kinase signaling pathway"/>
    <property type="evidence" value="ECO:0007669"/>
    <property type="project" value="TreeGrafter"/>
</dbReference>
<dbReference type="AlphaFoldDB" id="A0A7N4V4J4"/>
<feature type="domain" description="Protein kinase" evidence="17">
    <location>
        <begin position="308"/>
        <end position="585"/>
    </location>
</feature>
<dbReference type="PRINTS" id="PR00109">
    <property type="entry name" value="TYRKINASE"/>
</dbReference>
<evidence type="ECO:0000256" key="14">
    <source>
        <dbReference type="ARBA" id="ARBA00023180"/>
    </source>
</evidence>
<dbReference type="InterPro" id="IPR050122">
    <property type="entry name" value="RTK"/>
</dbReference>
<evidence type="ECO:0000256" key="6">
    <source>
        <dbReference type="ARBA" id="ARBA00022729"/>
    </source>
</evidence>
<dbReference type="GO" id="GO:0007409">
    <property type="term" value="P:axonogenesis"/>
    <property type="evidence" value="ECO:0007669"/>
    <property type="project" value="TreeGrafter"/>
</dbReference>
<reference evidence="19" key="2">
    <citation type="submission" date="2025-08" db="UniProtKB">
        <authorList>
            <consortium name="Ensembl"/>
        </authorList>
    </citation>
    <scope>IDENTIFICATION</scope>
</reference>
<evidence type="ECO:0000256" key="9">
    <source>
        <dbReference type="ARBA" id="ARBA00022840"/>
    </source>
</evidence>
<dbReference type="Gene3D" id="1.10.510.10">
    <property type="entry name" value="Transferase(Phosphotransferase) domain 1"/>
    <property type="match status" value="1"/>
</dbReference>
<dbReference type="InterPro" id="IPR008266">
    <property type="entry name" value="Tyr_kinase_AS"/>
</dbReference>
<keyword evidence="13" id="KW-0675">Receptor</keyword>
<dbReference type="GO" id="GO:0010976">
    <property type="term" value="P:positive regulation of neuron projection development"/>
    <property type="evidence" value="ECO:0007669"/>
    <property type="project" value="TreeGrafter"/>
</dbReference>
<keyword evidence="11 16" id="KW-0472">Membrane</keyword>
<evidence type="ECO:0000256" key="8">
    <source>
        <dbReference type="ARBA" id="ARBA00022777"/>
    </source>
</evidence>
<evidence type="ECO:0000256" key="5">
    <source>
        <dbReference type="ARBA" id="ARBA00022692"/>
    </source>
</evidence>
<dbReference type="Gene3D" id="3.30.200.20">
    <property type="entry name" value="Phosphorylase Kinase, domain 1"/>
    <property type="match status" value="1"/>
</dbReference>
<feature type="transmembrane region" description="Helical" evidence="16">
    <location>
        <begin position="24"/>
        <end position="47"/>
    </location>
</feature>
<keyword evidence="4" id="KW-0808">Transferase</keyword>
<dbReference type="PROSITE" id="PS50814">
    <property type="entry name" value="WIF"/>
    <property type="match status" value="1"/>
</dbReference>
<dbReference type="Pfam" id="PF02019">
    <property type="entry name" value="WIF"/>
    <property type="match status" value="1"/>
</dbReference>
<feature type="region of interest" description="Disordered" evidence="15">
    <location>
        <begin position="277"/>
        <end position="306"/>
    </location>
</feature>
<dbReference type="PROSITE" id="PS00109">
    <property type="entry name" value="PROTEIN_KINASE_TYR"/>
    <property type="match status" value="1"/>
</dbReference>
<keyword evidence="3" id="KW-0597">Phosphoprotein</keyword>
<keyword evidence="7" id="KW-0547">Nucleotide-binding</keyword>
<proteinExistence type="predicted"/>
<dbReference type="FunFam" id="1.10.510.10:FF:000165">
    <property type="entry name" value="Tyrosine-protein kinase RYK"/>
    <property type="match status" value="1"/>
</dbReference>
<dbReference type="GeneTree" id="ENSGT00940000155119"/>
<dbReference type="GO" id="GO:0005524">
    <property type="term" value="F:ATP binding"/>
    <property type="evidence" value="ECO:0007669"/>
    <property type="project" value="UniProtKB-KW"/>
</dbReference>
<dbReference type="SMART" id="SM00469">
    <property type="entry name" value="WIF"/>
    <property type="match status" value="1"/>
</dbReference>
<feature type="domain" description="WIF" evidence="18">
    <location>
        <begin position="77"/>
        <end position="205"/>
    </location>
</feature>
<keyword evidence="9" id="KW-0067">ATP-binding</keyword>
<dbReference type="CDD" id="cd05043">
    <property type="entry name" value="PTK_Ryk"/>
    <property type="match status" value="1"/>
</dbReference>
<evidence type="ECO:0000256" key="11">
    <source>
        <dbReference type="ARBA" id="ARBA00023136"/>
    </source>
</evidence>
<keyword evidence="14" id="KW-0325">Glycoprotein</keyword>
<dbReference type="GO" id="GO:0004714">
    <property type="term" value="F:transmembrane receptor protein tyrosine kinase activity"/>
    <property type="evidence" value="ECO:0007669"/>
    <property type="project" value="UniProtKB-EC"/>
</dbReference>
<evidence type="ECO:0000256" key="16">
    <source>
        <dbReference type="SAM" id="Phobius"/>
    </source>
</evidence>
<dbReference type="EC" id="2.7.10.1" evidence="2"/>
<evidence type="ECO:0000256" key="15">
    <source>
        <dbReference type="SAM" id="MobiDB-lite"/>
    </source>
</evidence>
<dbReference type="InterPro" id="IPR000719">
    <property type="entry name" value="Prot_kinase_dom"/>
</dbReference>
<evidence type="ECO:0000256" key="1">
    <source>
        <dbReference type="ARBA" id="ARBA00004167"/>
    </source>
</evidence>
<evidence type="ECO:0000256" key="12">
    <source>
        <dbReference type="ARBA" id="ARBA00023137"/>
    </source>
</evidence>
<dbReference type="Proteomes" id="UP000007648">
    <property type="component" value="Unassembled WGS sequence"/>
</dbReference>
<dbReference type="GO" id="GO:0043235">
    <property type="term" value="C:receptor complex"/>
    <property type="evidence" value="ECO:0007669"/>
    <property type="project" value="TreeGrafter"/>
</dbReference>
<keyword evidence="8" id="KW-0418">Kinase</keyword>
<evidence type="ECO:0000256" key="10">
    <source>
        <dbReference type="ARBA" id="ARBA00022989"/>
    </source>
</evidence>
<organism evidence="19 20">
    <name type="scientific">Sarcophilus harrisii</name>
    <name type="common">Tasmanian devil</name>
    <name type="synonym">Sarcophilus laniarius</name>
    <dbReference type="NCBI Taxonomy" id="9305"/>
    <lineage>
        <taxon>Eukaryota</taxon>
        <taxon>Metazoa</taxon>
        <taxon>Chordata</taxon>
        <taxon>Craniata</taxon>
        <taxon>Vertebrata</taxon>
        <taxon>Euteleostomi</taxon>
        <taxon>Mammalia</taxon>
        <taxon>Metatheria</taxon>
        <taxon>Dasyuromorphia</taxon>
        <taxon>Dasyuridae</taxon>
        <taxon>Sarcophilus</taxon>
    </lineage>
</organism>
<keyword evidence="20" id="KW-1185">Reference proteome</keyword>
<dbReference type="GO" id="GO:0005886">
    <property type="term" value="C:plasma membrane"/>
    <property type="evidence" value="ECO:0007669"/>
    <property type="project" value="TreeGrafter"/>
</dbReference>
<dbReference type="InterPro" id="IPR001245">
    <property type="entry name" value="Ser-Thr/Tyr_kinase_cat_dom"/>
</dbReference>
<name>A0A7N4V4J4_SARHA</name>
<evidence type="ECO:0000259" key="17">
    <source>
        <dbReference type="PROSITE" id="PS50011"/>
    </source>
</evidence>
<dbReference type="Gene3D" id="2.60.40.2170">
    <property type="entry name" value="Wnt, WIF domain"/>
    <property type="match status" value="1"/>
</dbReference>
<evidence type="ECO:0000259" key="18">
    <source>
        <dbReference type="PROSITE" id="PS50814"/>
    </source>
</evidence>
<sequence>MSGAEWPEPPQPGRGRGRGRGRGLGLRALGLPTSPLLLLPLLLLLLLPEPGAGLPAAAAAERFPLPLPPAVGPSVSLYLSEEEVHKLLGIDAELYYVRNDLINHYALSFNLLVPSDTNYLHFTWYAKSKVEYKLGFQIDNPVAMDMPQVNISIQGEVPRTLSVFRVELSCTGKVDSEIMVLMQLNLTINSSKNFTVLNFKRRKMCYKKLEEVKTPISDKNGNRTIYDPVNAAPTTSTRVFYISVGVCCAVIFLVAIILAVLHLHSMKRIELDDSISDSSSSQGLSQPSTQTTQYLRADTPNNATPVTSYPTLRIEKNDLKSVTLMEAKAKVKDIAISRERITLKDVLQEDQASEIQVTMMLTESCKLRGLHHRNLLPITHVCIEEGEKPMVLLPYMNWGNLKLFLRQCKLVEANNPQAISQQDLVHMAIQIACGMSYLARREVIHKDLAARNCVIDDTLQVKITDNALSRDLFPMDYHCLGDNENRPVRWMALESLVNNEFSSASDVWAFGVTLWELMTLGQTPYVDIDPFEMAAYLKDGYRIAQPINCPDELFAVMACCWALDPEERPKFQQLVQCLTEFHAALGAYV</sequence>
<dbReference type="SUPFAM" id="SSF56112">
    <property type="entry name" value="Protein kinase-like (PK-like)"/>
    <property type="match status" value="1"/>
</dbReference>
<reference evidence="19" key="3">
    <citation type="submission" date="2025-09" db="UniProtKB">
        <authorList>
            <consortium name="Ensembl"/>
        </authorList>
    </citation>
    <scope>IDENTIFICATION</scope>
</reference>
<dbReference type="GO" id="GO:0051897">
    <property type="term" value="P:positive regulation of phosphatidylinositol 3-kinase/protein kinase B signal transduction"/>
    <property type="evidence" value="ECO:0007669"/>
    <property type="project" value="TreeGrafter"/>
</dbReference>
<keyword evidence="12" id="KW-0829">Tyrosine-protein kinase</keyword>
<evidence type="ECO:0000256" key="3">
    <source>
        <dbReference type="ARBA" id="ARBA00022553"/>
    </source>
</evidence>
<evidence type="ECO:0000256" key="4">
    <source>
        <dbReference type="ARBA" id="ARBA00022679"/>
    </source>
</evidence>
<dbReference type="PROSITE" id="PS50011">
    <property type="entry name" value="PROTEIN_KINASE_DOM"/>
    <property type="match status" value="1"/>
</dbReference>
<keyword evidence="10 16" id="KW-1133">Transmembrane helix</keyword>
<dbReference type="Pfam" id="PF07714">
    <property type="entry name" value="PK_Tyr_Ser-Thr"/>
    <property type="match status" value="1"/>
</dbReference>
<feature type="transmembrane region" description="Helical" evidence="16">
    <location>
        <begin position="239"/>
        <end position="261"/>
    </location>
</feature>
<evidence type="ECO:0000256" key="13">
    <source>
        <dbReference type="ARBA" id="ARBA00023170"/>
    </source>
</evidence>
<accession>A0A7N4V4J4</accession>
<keyword evidence="6" id="KW-0732">Signal</keyword>
<dbReference type="InterPro" id="IPR011009">
    <property type="entry name" value="Kinase-like_dom_sf"/>
</dbReference>
<dbReference type="PANTHER" id="PTHR24416">
    <property type="entry name" value="TYROSINE-PROTEIN KINASE RECEPTOR"/>
    <property type="match status" value="1"/>
</dbReference>
<keyword evidence="5 16" id="KW-0812">Transmembrane</keyword>
<dbReference type="PANTHER" id="PTHR24416:SF349">
    <property type="entry name" value="TYROSINE-PROTEIN KINASE RYK"/>
    <property type="match status" value="1"/>
</dbReference>
<dbReference type="InterPro" id="IPR038677">
    <property type="entry name" value="WIF_sf"/>
</dbReference>
<feature type="compositionally biased region" description="Low complexity" evidence="15">
    <location>
        <begin position="277"/>
        <end position="293"/>
    </location>
</feature>